<dbReference type="STRING" id="679926.Mpet_1985"/>
<keyword evidence="2" id="KW-0547">Nucleotide-binding</keyword>
<dbReference type="KEGG" id="mpi:Mpet_1985"/>
<dbReference type="SUPFAM" id="SSF52540">
    <property type="entry name" value="P-loop containing nucleoside triphosphate hydrolases"/>
    <property type="match status" value="1"/>
</dbReference>
<dbReference type="GeneID" id="9744464"/>
<dbReference type="GO" id="GO:0005524">
    <property type="term" value="F:ATP binding"/>
    <property type="evidence" value="ECO:0007669"/>
    <property type="project" value="UniProtKB-KW"/>
</dbReference>
<reference evidence="5 6" key="1">
    <citation type="journal article" date="2010" name="Stand. Genomic Sci.">
        <title>Complete genome sequence of Methanoplanus petrolearius type strain (SEBR 4847).</title>
        <authorList>
            <person name="Brambilla E."/>
            <person name="Djao O.D."/>
            <person name="Daligault H."/>
            <person name="Lapidus A."/>
            <person name="Lucas S."/>
            <person name="Hammon N."/>
            <person name="Nolan M."/>
            <person name="Tice H."/>
            <person name="Cheng J.F."/>
            <person name="Han C."/>
            <person name="Tapia R."/>
            <person name="Goodwin L."/>
            <person name="Pitluck S."/>
            <person name="Liolios K."/>
            <person name="Ivanova N."/>
            <person name="Mavromatis K."/>
            <person name="Mikhailova N."/>
            <person name="Pati A."/>
            <person name="Chen A."/>
            <person name="Palaniappan K."/>
            <person name="Land M."/>
            <person name="Hauser L."/>
            <person name="Chang Y.J."/>
            <person name="Jeffries C.D."/>
            <person name="Rohde M."/>
            <person name="Spring S."/>
            <person name="Sikorski J."/>
            <person name="Goker M."/>
            <person name="Woyke T."/>
            <person name="Bristow J."/>
            <person name="Eisen J.A."/>
            <person name="Markowitz V."/>
            <person name="Hugenholtz P."/>
            <person name="Kyrpides N.C."/>
            <person name="Klenk H.P."/>
        </authorList>
    </citation>
    <scope>NUCLEOTIDE SEQUENCE [LARGE SCALE GENOMIC DNA]</scope>
    <source>
        <strain evidence="6">DSM 11571 / OCM 486 / SEBR 4847</strain>
    </source>
</reference>
<keyword evidence="3" id="KW-0067">ATP-binding</keyword>
<name>E1RJ65_METP4</name>
<dbReference type="PROSITE" id="PS00211">
    <property type="entry name" value="ABC_TRANSPORTER_1"/>
    <property type="match status" value="1"/>
</dbReference>
<evidence type="ECO:0000259" key="4">
    <source>
        <dbReference type="PROSITE" id="PS50893"/>
    </source>
</evidence>
<evidence type="ECO:0000256" key="1">
    <source>
        <dbReference type="ARBA" id="ARBA00022448"/>
    </source>
</evidence>
<gene>
    <name evidence="5" type="ordered locus">Mpet_1985</name>
</gene>
<dbReference type="eggNOG" id="arCOG00201">
    <property type="taxonomic scope" value="Archaea"/>
</dbReference>
<evidence type="ECO:0000313" key="5">
    <source>
        <dbReference type="EMBL" id="ADN36735.1"/>
    </source>
</evidence>
<accession>E1RJ65</accession>
<dbReference type="OrthoDB" id="10909at2157"/>
<dbReference type="RefSeq" id="WP_013329912.1">
    <property type="nucleotide sequence ID" value="NC_014507.1"/>
</dbReference>
<dbReference type="SMART" id="SM00382">
    <property type="entry name" value="AAA"/>
    <property type="match status" value="1"/>
</dbReference>
<evidence type="ECO:0000313" key="6">
    <source>
        <dbReference type="Proteomes" id="UP000006565"/>
    </source>
</evidence>
<protein>
    <submittedName>
        <fullName evidence="5">ABC transporter related protein</fullName>
    </submittedName>
</protein>
<dbReference type="Pfam" id="PF00005">
    <property type="entry name" value="ABC_tran"/>
    <property type="match status" value="1"/>
</dbReference>
<sequence length="252" mass="26911">MNAKTSGEPAICLKNIYTAYEGAEYPVIKDVSIEIRHGEFAIIGGPNGAGKTTLLETINGMLKITHGEAKVLDMDVGSCGRDVRKRVGYVIQNFSFDPMTPFSAEEVVLMGRYGLIGPLKKPSGEDLEKASDAMKLLGITDIAKNPIGKLSGGQQQKVLIAQCIVKEPDILLLDEPFSNLDLLTREYVSGVLGDLAKKGCTIVIVSHAFDALPDTGIRIIAMNDGKIALDETCDPCEVEGKIRSVSGGFPGA</sequence>
<dbReference type="InterPro" id="IPR017871">
    <property type="entry name" value="ABC_transporter-like_CS"/>
</dbReference>
<organism evidence="5 6">
    <name type="scientific">Methanolacinia petrolearia (strain DSM 11571 / OCM 486 / SEBR 4847)</name>
    <name type="common">Methanoplanus petrolearius</name>
    <dbReference type="NCBI Taxonomy" id="679926"/>
    <lineage>
        <taxon>Archaea</taxon>
        <taxon>Methanobacteriati</taxon>
        <taxon>Methanobacteriota</taxon>
        <taxon>Stenosarchaea group</taxon>
        <taxon>Methanomicrobia</taxon>
        <taxon>Methanomicrobiales</taxon>
        <taxon>Methanomicrobiaceae</taxon>
        <taxon>Methanolacinia</taxon>
    </lineage>
</organism>
<dbReference type="InterPro" id="IPR027417">
    <property type="entry name" value="P-loop_NTPase"/>
</dbReference>
<proteinExistence type="predicted"/>
<dbReference type="EMBL" id="CP002117">
    <property type="protein sequence ID" value="ADN36735.1"/>
    <property type="molecule type" value="Genomic_DNA"/>
</dbReference>
<dbReference type="InterPro" id="IPR003593">
    <property type="entry name" value="AAA+_ATPase"/>
</dbReference>
<feature type="domain" description="ABC transporter" evidence="4">
    <location>
        <begin position="11"/>
        <end position="249"/>
    </location>
</feature>
<dbReference type="HOGENOM" id="CLU_000604_1_11_2"/>
<dbReference type="PROSITE" id="PS50893">
    <property type="entry name" value="ABC_TRANSPORTER_2"/>
    <property type="match status" value="1"/>
</dbReference>
<dbReference type="PANTHER" id="PTHR42734">
    <property type="entry name" value="METAL TRANSPORT SYSTEM ATP-BINDING PROTEIN TM_0124-RELATED"/>
    <property type="match status" value="1"/>
</dbReference>
<evidence type="ECO:0000256" key="2">
    <source>
        <dbReference type="ARBA" id="ARBA00022741"/>
    </source>
</evidence>
<keyword evidence="6" id="KW-1185">Reference proteome</keyword>
<keyword evidence="1" id="KW-0813">Transport</keyword>
<dbReference type="InterPro" id="IPR003439">
    <property type="entry name" value="ABC_transporter-like_ATP-bd"/>
</dbReference>
<evidence type="ECO:0000256" key="3">
    <source>
        <dbReference type="ARBA" id="ARBA00022840"/>
    </source>
</evidence>
<dbReference type="Proteomes" id="UP000006565">
    <property type="component" value="Chromosome"/>
</dbReference>
<dbReference type="Gene3D" id="3.40.50.300">
    <property type="entry name" value="P-loop containing nucleotide triphosphate hydrolases"/>
    <property type="match status" value="1"/>
</dbReference>
<dbReference type="AlphaFoldDB" id="E1RJ65"/>
<dbReference type="GO" id="GO:0016887">
    <property type="term" value="F:ATP hydrolysis activity"/>
    <property type="evidence" value="ECO:0007669"/>
    <property type="project" value="InterPro"/>
</dbReference>
<dbReference type="InterPro" id="IPR050153">
    <property type="entry name" value="Metal_Ion_Import_ABC"/>
</dbReference>